<evidence type="ECO:0000313" key="4">
    <source>
        <dbReference type="Proteomes" id="UP000193749"/>
    </source>
</evidence>
<dbReference type="RefSeq" id="WP_084876788.1">
    <property type="nucleotide sequence ID" value="NZ_JAGGMY010000001.1"/>
</dbReference>
<dbReference type="AlphaFoldDB" id="A0A1X1EYB3"/>
<keyword evidence="1" id="KW-0238">DNA-binding</keyword>
<feature type="domain" description="HTH luxR-type" evidence="2">
    <location>
        <begin position="214"/>
        <end position="241"/>
    </location>
</feature>
<dbReference type="PROSITE" id="PS00622">
    <property type="entry name" value="HTH_LUXR_1"/>
    <property type="match status" value="1"/>
</dbReference>
<reference evidence="3 4" key="1">
    <citation type="journal article" date="2017" name="Antonie Van Leeuwenhoek">
        <title>Phylogenomic resolution of the bacterial genus Pantoea and its relationship with Erwinia and Tatumella.</title>
        <authorList>
            <person name="Palmer M."/>
            <person name="Steenkamp E.T."/>
            <person name="Coetzee M.P."/>
            <person name="Chan W.Y."/>
            <person name="van Zyl E."/>
            <person name="De Maayer P."/>
            <person name="Coutinho T.A."/>
            <person name="Blom J."/>
            <person name="Smits T.H."/>
            <person name="Duffy B."/>
            <person name="Venter S.N."/>
        </authorList>
    </citation>
    <scope>NUCLEOTIDE SEQUENCE [LARGE SCALE GENOMIC DNA]</scope>
    <source>
        <strain evidence="3 4">LMG 2657</strain>
    </source>
</reference>
<comment type="caution">
    <text evidence="3">The sequence shown here is derived from an EMBL/GenBank/DDBJ whole genome shotgun (WGS) entry which is preliminary data.</text>
</comment>
<sequence>MISKKIKNLILPPSSCGVLFQRELNTHFGETLLTLAKQFENVEEIFGFIISDGKINPLVLSSIRDDSFQRVSIYLDKYSEHDQAITDIFLVRNNSGYIKIVPSQSILDKEYRLSCFDSCGFTDKITCLWRGDETFLVLNFYRSGINSLYNLKDEFITFCQISLSALWFKSNTLDSFVDNFDNNSPCNLIKKRLKDKFPKLSQREREVITLTLLGDKADKISLKLNISRSTVLTYRNRAYQRYNFTTANDFLRFIIYS</sequence>
<organism evidence="3 4">
    <name type="scientific">Pantoea cypripedii</name>
    <name type="common">Pectobacterium cypripedii</name>
    <name type="synonym">Erwinia cypripedii</name>
    <dbReference type="NCBI Taxonomy" id="55209"/>
    <lineage>
        <taxon>Bacteria</taxon>
        <taxon>Pseudomonadati</taxon>
        <taxon>Pseudomonadota</taxon>
        <taxon>Gammaproteobacteria</taxon>
        <taxon>Enterobacterales</taxon>
        <taxon>Erwiniaceae</taxon>
        <taxon>Pantoea</taxon>
    </lineage>
</organism>
<keyword evidence="4" id="KW-1185">Reference proteome</keyword>
<evidence type="ECO:0000313" key="3">
    <source>
        <dbReference type="EMBL" id="ORM94961.1"/>
    </source>
</evidence>
<dbReference type="InterPro" id="IPR016032">
    <property type="entry name" value="Sig_transdc_resp-reg_C-effctor"/>
</dbReference>
<dbReference type="InterPro" id="IPR036388">
    <property type="entry name" value="WH-like_DNA-bd_sf"/>
</dbReference>
<dbReference type="STRING" id="55209.HA50_17060"/>
<accession>A0A1X1EYB3</accession>
<evidence type="ECO:0000256" key="1">
    <source>
        <dbReference type="ARBA" id="ARBA00023125"/>
    </source>
</evidence>
<gene>
    <name evidence="3" type="ORF">HA50_17060</name>
</gene>
<dbReference type="InterPro" id="IPR000792">
    <property type="entry name" value="Tscrpt_reg_LuxR_C"/>
</dbReference>
<dbReference type="SMART" id="SM00421">
    <property type="entry name" value="HTH_LUXR"/>
    <property type="match status" value="1"/>
</dbReference>
<dbReference type="SUPFAM" id="SSF46894">
    <property type="entry name" value="C-terminal effector domain of the bipartite response regulators"/>
    <property type="match status" value="1"/>
</dbReference>
<dbReference type="OrthoDB" id="343383at2"/>
<dbReference type="Gene3D" id="1.10.10.10">
    <property type="entry name" value="Winged helix-like DNA-binding domain superfamily/Winged helix DNA-binding domain"/>
    <property type="match status" value="1"/>
</dbReference>
<name>A0A1X1EYB3_PANCY</name>
<proteinExistence type="predicted"/>
<dbReference type="EMBL" id="MLJI01000001">
    <property type="protein sequence ID" value="ORM94961.1"/>
    <property type="molecule type" value="Genomic_DNA"/>
</dbReference>
<dbReference type="GO" id="GO:0003677">
    <property type="term" value="F:DNA binding"/>
    <property type="evidence" value="ECO:0007669"/>
    <property type="project" value="UniProtKB-KW"/>
</dbReference>
<evidence type="ECO:0000259" key="2">
    <source>
        <dbReference type="PROSITE" id="PS00622"/>
    </source>
</evidence>
<dbReference type="Proteomes" id="UP000193749">
    <property type="component" value="Unassembled WGS sequence"/>
</dbReference>
<dbReference type="Pfam" id="PF00196">
    <property type="entry name" value="GerE"/>
    <property type="match status" value="1"/>
</dbReference>
<dbReference type="PRINTS" id="PR00038">
    <property type="entry name" value="HTHLUXR"/>
</dbReference>
<dbReference type="GO" id="GO:0006355">
    <property type="term" value="P:regulation of DNA-templated transcription"/>
    <property type="evidence" value="ECO:0007669"/>
    <property type="project" value="InterPro"/>
</dbReference>
<protein>
    <recommendedName>
        <fullName evidence="2">HTH luxR-type domain-containing protein</fullName>
    </recommendedName>
</protein>